<feature type="transmembrane region" description="Helical" evidence="7">
    <location>
        <begin position="73"/>
        <end position="97"/>
    </location>
</feature>
<sequence length="254" mass="27061">MTPSRSIWTRPLLGAVGLIVLFGAWEASIRLGWVPSGLLPAPSSLGPAWLEEVRSGAWIQAIRDSLTHYMMGLVIGSVLGMLTGLLCGTMPLLDGLLSGVVRVLRPIPGLAWVPFAILWFGLDTAGATFVIAISVFWINFYAAYGAVQAIDPDLYEVAASFGHGGFWARLRTVVIPASAPGVLAGLRTGLGQAWMSVVAAELFGVPGIGARMMQASSLLATDLVVVYMLTMALLYALTDTAFMLVRKRLLGWQG</sequence>
<evidence type="ECO:0000313" key="10">
    <source>
        <dbReference type="Proteomes" id="UP000032675"/>
    </source>
</evidence>
<keyword evidence="4 7" id="KW-0812">Transmembrane</keyword>
<dbReference type="InterPro" id="IPR035906">
    <property type="entry name" value="MetI-like_sf"/>
</dbReference>
<evidence type="ECO:0000256" key="4">
    <source>
        <dbReference type="ARBA" id="ARBA00022692"/>
    </source>
</evidence>
<proteinExistence type="inferred from homology"/>
<dbReference type="Proteomes" id="UP000032675">
    <property type="component" value="Unassembled WGS sequence"/>
</dbReference>
<comment type="subcellular location">
    <subcellularLocation>
        <location evidence="1 7">Cell membrane</location>
        <topology evidence="1 7">Multi-pass membrane protein</topology>
    </subcellularLocation>
</comment>
<dbReference type="InterPro" id="IPR000515">
    <property type="entry name" value="MetI-like"/>
</dbReference>
<dbReference type="PANTHER" id="PTHR30151:SF25">
    <property type="entry name" value="TAURINE TRANSPORT SYSTEM PERMEASE PROTEIN TAUC"/>
    <property type="match status" value="1"/>
</dbReference>
<dbReference type="GO" id="GO:0005886">
    <property type="term" value="C:plasma membrane"/>
    <property type="evidence" value="ECO:0007669"/>
    <property type="project" value="UniProtKB-SubCell"/>
</dbReference>
<dbReference type="Pfam" id="PF00528">
    <property type="entry name" value="BPD_transp_1"/>
    <property type="match status" value="1"/>
</dbReference>
<keyword evidence="6 7" id="KW-0472">Membrane</keyword>
<dbReference type="PROSITE" id="PS50928">
    <property type="entry name" value="ABC_TM1"/>
    <property type="match status" value="1"/>
</dbReference>
<name>A0A0D6PXR1_KOMEU</name>
<evidence type="ECO:0000256" key="1">
    <source>
        <dbReference type="ARBA" id="ARBA00004651"/>
    </source>
</evidence>
<gene>
    <name evidence="9" type="ORF">Geu3261_0037_059</name>
</gene>
<dbReference type="Gene3D" id="1.10.3720.10">
    <property type="entry name" value="MetI-like"/>
    <property type="match status" value="1"/>
</dbReference>
<feature type="transmembrane region" description="Helical" evidence="7">
    <location>
        <begin position="224"/>
        <end position="245"/>
    </location>
</feature>
<feature type="transmembrane region" description="Helical" evidence="7">
    <location>
        <begin position="109"/>
        <end position="138"/>
    </location>
</feature>
<dbReference type="PANTHER" id="PTHR30151">
    <property type="entry name" value="ALKANE SULFONATE ABC TRANSPORTER-RELATED, MEMBRANE SUBUNIT"/>
    <property type="match status" value="1"/>
</dbReference>
<feature type="transmembrane region" description="Helical" evidence="7">
    <location>
        <begin position="12"/>
        <end position="33"/>
    </location>
</feature>
<dbReference type="AlphaFoldDB" id="A0A0D6PXR1"/>
<organism evidence="9 10">
    <name type="scientific">Komagataeibacter europaeus NBRC 3261</name>
    <dbReference type="NCBI Taxonomy" id="1234669"/>
    <lineage>
        <taxon>Bacteria</taxon>
        <taxon>Pseudomonadati</taxon>
        <taxon>Pseudomonadota</taxon>
        <taxon>Alphaproteobacteria</taxon>
        <taxon>Acetobacterales</taxon>
        <taxon>Acetobacteraceae</taxon>
        <taxon>Komagataeibacter</taxon>
    </lineage>
</organism>
<evidence type="ECO:0000256" key="3">
    <source>
        <dbReference type="ARBA" id="ARBA00022475"/>
    </source>
</evidence>
<feature type="domain" description="ABC transmembrane type-1" evidence="8">
    <location>
        <begin position="62"/>
        <end position="246"/>
    </location>
</feature>
<comment type="similarity">
    <text evidence="7">Belongs to the binding-protein-dependent transport system permease family.</text>
</comment>
<keyword evidence="3" id="KW-1003">Cell membrane</keyword>
<keyword evidence="5 7" id="KW-1133">Transmembrane helix</keyword>
<dbReference type="EMBL" id="BANI01000037">
    <property type="protein sequence ID" value="GAN95813.1"/>
    <property type="molecule type" value="Genomic_DNA"/>
</dbReference>
<keyword evidence="2 7" id="KW-0813">Transport</keyword>
<dbReference type="GO" id="GO:0055085">
    <property type="term" value="P:transmembrane transport"/>
    <property type="evidence" value="ECO:0007669"/>
    <property type="project" value="InterPro"/>
</dbReference>
<dbReference type="GO" id="GO:0010438">
    <property type="term" value="P:cellular response to sulfur starvation"/>
    <property type="evidence" value="ECO:0007669"/>
    <property type="project" value="TreeGrafter"/>
</dbReference>
<evidence type="ECO:0000259" key="8">
    <source>
        <dbReference type="PROSITE" id="PS50928"/>
    </source>
</evidence>
<reference evidence="9 10" key="1">
    <citation type="submission" date="2012-11" db="EMBL/GenBank/DDBJ databases">
        <title>Whole genome sequence of Gluconacetobacter europaeus NBRC3261.</title>
        <authorList>
            <person name="Azuma Y."/>
            <person name="Higashiura N."/>
            <person name="Hirakawa H."/>
            <person name="Matsushita K."/>
        </authorList>
    </citation>
    <scope>NUCLEOTIDE SEQUENCE [LARGE SCALE GENOMIC DNA]</scope>
    <source>
        <strain evidence="9 10">NBRC 3261</strain>
    </source>
</reference>
<accession>A0A0D6PXR1</accession>
<evidence type="ECO:0000256" key="7">
    <source>
        <dbReference type="RuleBase" id="RU363032"/>
    </source>
</evidence>
<dbReference type="RefSeq" id="WP_010506689.1">
    <property type="nucleotide sequence ID" value="NZ_BANI01000037.1"/>
</dbReference>
<protein>
    <submittedName>
        <fullName evidence="9">ABC transporter nitrate/sulfonate/bicarbonate permease</fullName>
    </submittedName>
</protein>
<dbReference type="SUPFAM" id="SSF161098">
    <property type="entry name" value="MetI-like"/>
    <property type="match status" value="1"/>
</dbReference>
<evidence type="ECO:0000256" key="2">
    <source>
        <dbReference type="ARBA" id="ARBA00022448"/>
    </source>
</evidence>
<comment type="caution">
    <text evidence="9">The sequence shown here is derived from an EMBL/GenBank/DDBJ whole genome shotgun (WGS) entry which is preliminary data.</text>
</comment>
<evidence type="ECO:0000313" key="9">
    <source>
        <dbReference type="EMBL" id="GAN95813.1"/>
    </source>
</evidence>
<evidence type="ECO:0000256" key="6">
    <source>
        <dbReference type="ARBA" id="ARBA00023136"/>
    </source>
</evidence>
<evidence type="ECO:0000256" key="5">
    <source>
        <dbReference type="ARBA" id="ARBA00022989"/>
    </source>
</evidence>